<evidence type="ECO:0000313" key="2">
    <source>
        <dbReference type="EMBL" id="AVJ26948.1"/>
    </source>
</evidence>
<accession>A0A2S0I4L3</accession>
<proteinExistence type="predicted"/>
<feature type="domain" description="TniQ" evidence="1">
    <location>
        <begin position="19"/>
        <end position="152"/>
    </location>
</feature>
<gene>
    <name evidence="2" type="ORF">CLM73_07315</name>
</gene>
<dbReference type="AlphaFoldDB" id="A0A2S0I4L3"/>
<dbReference type="RefSeq" id="WP_105237919.1">
    <property type="nucleotide sequence ID" value="NZ_CP023270.1"/>
</dbReference>
<dbReference type="Proteomes" id="UP000239477">
    <property type="component" value="Chromosome"/>
</dbReference>
<reference evidence="2 3" key="1">
    <citation type="submission" date="2017-09" db="EMBL/GenBank/DDBJ databases">
        <title>Genomic, metabolic, and phenotypic characteristics of bacterial isolates from the natural microbiome of the model nematode Caenorhabditis elegans.</title>
        <authorList>
            <person name="Zimmermann J."/>
            <person name="Obeng N."/>
            <person name="Yang W."/>
            <person name="Obeng O."/>
            <person name="Kissoyan K."/>
            <person name="Pees B."/>
            <person name="Dirksen P."/>
            <person name="Hoppner M."/>
            <person name="Franke A."/>
            <person name="Rosenstiel P."/>
            <person name="Leippe M."/>
            <person name="Dierking K."/>
            <person name="Kaleta C."/>
            <person name="Schulenburg H."/>
        </authorList>
    </citation>
    <scope>NUCLEOTIDE SEQUENCE [LARGE SCALE GENOMIC DNA]</scope>
    <source>
        <strain evidence="2 3">MYb73</strain>
    </source>
</reference>
<dbReference type="InterPro" id="IPR009492">
    <property type="entry name" value="TniQ"/>
</dbReference>
<dbReference type="OrthoDB" id="9056773at2"/>
<organism evidence="2 3">
    <name type="scientific">Achromobacter spanius</name>
    <dbReference type="NCBI Taxonomy" id="217203"/>
    <lineage>
        <taxon>Bacteria</taxon>
        <taxon>Pseudomonadati</taxon>
        <taxon>Pseudomonadota</taxon>
        <taxon>Betaproteobacteria</taxon>
        <taxon>Burkholderiales</taxon>
        <taxon>Alcaligenaceae</taxon>
        <taxon>Achromobacter</taxon>
    </lineage>
</organism>
<evidence type="ECO:0000313" key="3">
    <source>
        <dbReference type="Proteomes" id="UP000239477"/>
    </source>
</evidence>
<protein>
    <submittedName>
        <fullName evidence="2">TetR family transcriptional regulator</fullName>
    </submittedName>
</protein>
<keyword evidence="3" id="KW-1185">Reference proteome</keyword>
<dbReference type="EMBL" id="CP023270">
    <property type="protein sequence ID" value="AVJ26948.1"/>
    <property type="molecule type" value="Genomic_DNA"/>
</dbReference>
<dbReference type="Pfam" id="PF06527">
    <property type="entry name" value="TniQ"/>
    <property type="match status" value="1"/>
</dbReference>
<sequence>MNKVLNPRSTLQALRPSGCGTADVESLLSYFCRLAVSHATSVALLARIVADAMGSELREGFDWHERNLSGVGEAAQTWASSLSAMTGVGNLDHLTLSVWRDVLAPTGLAASSGGRWCPDCFEEDRLQGGSPYFRLAWDVGAVKACAKHGMRLVDVCPDCGRTGTRHRATYVVPGWCAHCGVFLGLHAKAPRLLASSGEIWVAEQVGQMLAAQASLNGPPQRRRLQEAIRDLVARLDGGKGALFAKRIEVSKGTVHYWTRGETIPTMTACLRISANSGLPLMKLLTGDLTEWAVPGEIAQLDLDLGGRGGRESRRELDWERIHRELQRYARLPSPVSVAEVARQLELDARQLYLKANAETRLLGERWKTYEKRRAEASHAKARSYVEAACRSLRQEGRALNMREVQARVPREVLGTVEHLFDMLKDIKLEGGS</sequence>
<evidence type="ECO:0000259" key="1">
    <source>
        <dbReference type="Pfam" id="PF06527"/>
    </source>
</evidence>
<name>A0A2S0I4L3_9BURK</name>